<evidence type="ECO:0000256" key="1">
    <source>
        <dbReference type="NCBIfam" id="TIGR01796"/>
    </source>
</evidence>
<dbReference type="CDD" id="cd02185">
    <property type="entry name" value="AroH"/>
    <property type="match status" value="1"/>
</dbReference>
<evidence type="ECO:0000313" key="4">
    <source>
        <dbReference type="Proteomes" id="UP001428290"/>
    </source>
</evidence>
<organism evidence="3 4">
    <name type="scientific">Herpetosiphon gulosus</name>
    <dbReference type="NCBI Taxonomy" id="1973496"/>
    <lineage>
        <taxon>Bacteria</taxon>
        <taxon>Bacillati</taxon>
        <taxon>Chloroflexota</taxon>
        <taxon>Chloroflexia</taxon>
        <taxon>Herpetosiphonales</taxon>
        <taxon>Herpetosiphonaceae</taxon>
        <taxon>Herpetosiphon</taxon>
    </lineage>
</organism>
<protein>
    <recommendedName>
        <fullName evidence="1 2">chorismate mutase</fullName>
        <ecNumber evidence="1 2">5.4.99.5</ecNumber>
    </recommendedName>
</protein>
<comment type="caution">
    <text evidence="3">The sequence shown here is derived from an EMBL/GenBank/DDBJ whole genome shotgun (WGS) entry which is preliminary data.</text>
</comment>
<dbReference type="PANTHER" id="PTHR21164:SF0">
    <property type="entry name" value="CHORISMATE MUTASE AROH"/>
    <property type="match status" value="1"/>
</dbReference>
<dbReference type="Proteomes" id="UP001428290">
    <property type="component" value="Unassembled WGS sequence"/>
</dbReference>
<dbReference type="SUPFAM" id="SSF55298">
    <property type="entry name" value="YjgF-like"/>
    <property type="match status" value="1"/>
</dbReference>
<keyword evidence="2" id="KW-0057">Aromatic amino acid biosynthesis</keyword>
<dbReference type="PANTHER" id="PTHR21164">
    <property type="entry name" value="CHORISMATE MUTASE"/>
    <property type="match status" value="1"/>
</dbReference>
<keyword evidence="2" id="KW-0028">Amino-acid biosynthesis</keyword>
<dbReference type="NCBIfam" id="TIGR01796">
    <property type="entry name" value="CM_mono_aroH"/>
    <property type="match status" value="1"/>
</dbReference>
<evidence type="ECO:0000313" key="3">
    <source>
        <dbReference type="EMBL" id="GAA5529691.1"/>
    </source>
</evidence>
<accession>A0ABP9X5P9</accession>
<dbReference type="InterPro" id="IPR035959">
    <property type="entry name" value="RutC-like_sf"/>
</dbReference>
<dbReference type="Gene3D" id="3.30.1330.40">
    <property type="entry name" value="RutC-like"/>
    <property type="match status" value="1"/>
</dbReference>
<dbReference type="EC" id="5.4.99.5" evidence="1 2"/>
<keyword evidence="2" id="KW-0413">Isomerase</keyword>
<gene>
    <name evidence="3" type="primary">aroH</name>
    <name evidence="3" type="ORF">Hgul01_03505</name>
</gene>
<dbReference type="PROSITE" id="PS51167">
    <property type="entry name" value="CHORISMATE_MUT_1"/>
    <property type="match status" value="1"/>
</dbReference>
<name>A0ABP9X5P9_9CHLR</name>
<reference evidence="3 4" key="1">
    <citation type="submission" date="2024-02" db="EMBL/GenBank/DDBJ databases">
        <title>Herpetosiphon gulosus NBRC 112829.</title>
        <authorList>
            <person name="Ichikawa N."/>
            <person name="Katano-Makiyama Y."/>
            <person name="Hidaka K."/>
        </authorList>
    </citation>
    <scope>NUCLEOTIDE SEQUENCE [LARGE SCALE GENOMIC DNA]</scope>
    <source>
        <strain evidence="3 4">NBRC 112829</strain>
    </source>
</reference>
<sequence length="134" mass="14525">MLVCRGVRGATVALENSSEAVLAATSELLLAMVQANEIDLDDIACVFFTTSSNLNAQFPALAARQLGWNDLAMLCAHEMDVPGSLSLCIRVLILWNTSRKPSEIIHCYLGDAAKLRPERAQSTALLNLPTWQPA</sequence>
<proteinExistence type="predicted"/>
<evidence type="ECO:0000256" key="2">
    <source>
        <dbReference type="PROSITE-ProRule" id="PRU00514"/>
    </source>
</evidence>
<keyword evidence="4" id="KW-1185">Reference proteome</keyword>
<dbReference type="EMBL" id="BAABRU010000012">
    <property type="protein sequence ID" value="GAA5529691.1"/>
    <property type="molecule type" value="Genomic_DNA"/>
</dbReference>
<dbReference type="RefSeq" id="WP_345723288.1">
    <property type="nucleotide sequence ID" value="NZ_BAABRU010000012.1"/>
</dbReference>
<dbReference type="Pfam" id="PF07736">
    <property type="entry name" value="CM_1"/>
    <property type="match status" value="1"/>
</dbReference>
<dbReference type="InterPro" id="IPR008243">
    <property type="entry name" value="Chorismate_mutase_AroH"/>
</dbReference>
<comment type="catalytic activity">
    <reaction evidence="2">
        <text>chorismate = prephenate</text>
        <dbReference type="Rhea" id="RHEA:13897"/>
        <dbReference type="ChEBI" id="CHEBI:29748"/>
        <dbReference type="ChEBI" id="CHEBI:29934"/>
        <dbReference type="EC" id="5.4.99.5"/>
    </reaction>
</comment>
<dbReference type="PIRSF" id="PIRSF005965">
    <property type="entry name" value="Chor_mut_AroH"/>
    <property type="match status" value="1"/>
</dbReference>